<geneLocation type="chloroplast" evidence="1"/>
<keyword evidence="1" id="KW-0934">Plastid</keyword>
<dbReference type="Pfam" id="PF05421">
    <property type="entry name" value="DUF751"/>
    <property type="match status" value="1"/>
</dbReference>
<dbReference type="InterPro" id="IPR008470">
    <property type="entry name" value="Uncharacterised_Ycf33"/>
</dbReference>
<dbReference type="Proteomes" id="UP001363151">
    <property type="component" value="Unassembled WGS sequence"/>
</dbReference>
<keyword evidence="1" id="KW-0150">Chloroplast</keyword>
<keyword evidence="2" id="KW-1185">Reference proteome</keyword>
<protein>
    <submittedName>
        <fullName evidence="1">Uncharacterized protein</fullName>
    </submittedName>
</protein>
<organism evidence="1 2">
    <name type="scientific">Aureococcus anophagefferens</name>
    <name type="common">Harmful bloom alga</name>
    <dbReference type="NCBI Taxonomy" id="44056"/>
    <lineage>
        <taxon>Eukaryota</taxon>
        <taxon>Sar</taxon>
        <taxon>Stramenopiles</taxon>
        <taxon>Ochrophyta</taxon>
        <taxon>Pelagophyceae</taxon>
        <taxon>Pelagomonadales</taxon>
        <taxon>Pelagomonadaceae</taxon>
        <taxon>Aureococcus</taxon>
    </lineage>
</organism>
<dbReference type="KEGG" id="aaf:AuanCp061"/>
<dbReference type="GO" id="GO:0009536">
    <property type="term" value="C:plastid"/>
    <property type="evidence" value="ECO:0007669"/>
    <property type="project" value="UniProtKB-SubCell"/>
</dbReference>
<name>A0ABR1G504_AURAN</name>
<evidence type="ECO:0000313" key="2">
    <source>
        <dbReference type="Proteomes" id="UP001363151"/>
    </source>
</evidence>
<accession>A0ABR1G504</accession>
<comment type="caution">
    <text evidence="1">The sequence shown here is derived from an EMBL/GenBank/DDBJ whole genome shotgun (WGS) entry which is preliminary data.</text>
</comment>
<gene>
    <name evidence="1" type="ORF">SO694_cp00051</name>
</gene>
<proteinExistence type="predicted"/>
<dbReference type="EMBL" id="JBBJCI010000100">
    <property type="protein sequence ID" value="KAK7248391.1"/>
    <property type="molecule type" value="Genomic_DNA"/>
</dbReference>
<evidence type="ECO:0000313" key="1">
    <source>
        <dbReference type="EMBL" id="KAK7248391.1"/>
    </source>
</evidence>
<sequence length="64" mass="7330">MNNFWENIARYPRFFISAMIGLLLILISPFQKLLRTTTGKIIFGLGFVGIVSFLTFTLKSMLDI</sequence>
<reference evidence="1 2" key="1">
    <citation type="submission" date="2024-03" db="EMBL/GenBank/DDBJ databases">
        <title>Aureococcus anophagefferens CCMP1851 and Kratosvirus quantuckense: Draft genome of a second virus-susceptible host strain in the model system.</title>
        <authorList>
            <person name="Chase E."/>
            <person name="Truchon A.R."/>
            <person name="Schepens W."/>
            <person name="Wilhelm S.W."/>
        </authorList>
    </citation>
    <scope>NUCLEOTIDE SEQUENCE [LARGE SCALE GENOMIC DNA]</scope>
    <source>
        <strain evidence="1 2">CCMP1851</strain>
    </source>
</reference>